<gene>
    <name evidence="1" type="ORF">A3A36_02350</name>
</gene>
<evidence type="ECO:0000313" key="2">
    <source>
        <dbReference type="Proteomes" id="UP000178811"/>
    </source>
</evidence>
<protein>
    <submittedName>
        <fullName evidence="1">Uncharacterized protein</fullName>
    </submittedName>
</protein>
<sequence length="80" mass="9387">MRKSPTESRESEMRISLADFLKSYNQNMPASFPRVSVAMLKKFKDEHPLLFKHGDSWSLDEHRKKIIDWLPLNSTTAPLR</sequence>
<evidence type="ECO:0000313" key="1">
    <source>
        <dbReference type="EMBL" id="OGG77893.1"/>
    </source>
</evidence>
<dbReference type="EMBL" id="MFLW01000028">
    <property type="protein sequence ID" value="OGG77893.1"/>
    <property type="molecule type" value="Genomic_DNA"/>
</dbReference>
<proteinExistence type="predicted"/>
<reference evidence="1 2" key="1">
    <citation type="journal article" date="2016" name="Nat. Commun.">
        <title>Thousands of microbial genomes shed light on interconnected biogeochemical processes in an aquifer system.</title>
        <authorList>
            <person name="Anantharaman K."/>
            <person name="Brown C.T."/>
            <person name="Hug L.A."/>
            <person name="Sharon I."/>
            <person name="Castelle C.J."/>
            <person name="Probst A.J."/>
            <person name="Thomas B.C."/>
            <person name="Singh A."/>
            <person name="Wilkins M.J."/>
            <person name="Karaoz U."/>
            <person name="Brodie E.L."/>
            <person name="Williams K.H."/>
            <person name="Hubbard S.S."/>
            <person name="Banfield J.F."/>
        </authorList>
    </citation>
    <scope>NUCLEOTIDE SEQUENCE [LARGE SCALE GENOMIC DNA]</scope>
</reference>
<name>A0A1F6EWE4_9BACT</name>
<comment type="caution">
    <text evidence="1">The sequence shown here is derived from an EMBL/GenBank/DDBJ whole genome shotgun (WGS) entry which is preliminary data.</text>
</comment>
<accession>A0A1F6EWE4</accession>
<organism evidence="1 2">
    <name type="scientific">Candidatus Kaiserbacteria bacterium RIFCSPLOWO2_01_FULL_52_12b</name>
    <dbReference type="NCBI Taxonomy" id="1798509"/>
    <lineage>
        <taxon>Bacteria</taxon>
        <taxon>Candidatus Kaiseribacteriota</taxon>
    </lineage>
</organism>
<dbReference type="AlphaFoldDB" id="A0A1F6EWE4"/>
<dbReference type="Proteomes" id="UP000178811">
    <property type="component" value="Unassembled WGS sequence"/>
</dbReference>